<feature type="compositionally biased region" description="Basic and acidic residues" evidence="1">
    <location>
        <begin position="228"/>
        <end position="240"/>
    </location>
</feature>
<evidence type="ECO:0000313" key="3">
    <source>
        <dbReference type="Proteomes" id="UP000799536"/>
    </source>
</evidence>
<dbReference type="EMBL" id="ML994005">
    <property type="protein sequence ID" value="KAF2200793.1"/>
    <property type="molecule type" value="Genomic_DNA"/>
</dbReference>
<evidence type="ECO:0000256" key="1">
    <source>
        <dbReference type="SAM" id="MobiDB-lite"/>
    </source>
</evidence>
<feature type="compositionally biased region" description="Low complexity" evidence="1">
    <location>
        <begin position="258"/>
        <end position="267"/>
    </location>
</feature>
<feature type="compositionally biased region" description="Basic and acidic residues" evidence="1">
    <location>
        <begin position="149"/>
        <end position="165"/>
    </location>
</feature>
<accession>A0A9P4JJV5</accession>
<keyword evidence="3" id="KW-1185">Reference proteome</keyword>
<comment type="caution">
    <text evidence="2">The sequence shown here is derived from an EMBL/GenBank/DDBJ whole genome shotgun (WGS) entry which is preliminary data.</text>
</comment>
<dbReference type="PANTHER" id="PTHR15410">
    <property type="entry name" value="HIRA-INTERACTING PROTEIN 3"/>
    <property type="match status" value="1"/>
</dbReference>
<name>A0A9P4JJV5_9PLEO</name>
<dbReference type="OrthoDB" id="552755at2759"/>
<feature type="region of interest" description="Disordered" evidence="1">
    <location>
        <begin position="73"/>
        <end position="313"/>
    </location>
</feature>
<feature type="compositionally biased region" description="Basic residues" evidence="1">
    <location>
        <begin position="166"/>
        <end position="177"/>
    </location>
</feature>
<evidence type="ECO:0000313" key="2">
    <source>
        <dbReference type="EMBL" id="KAF2200793.1"/>
    </source>
</evidence>
<reference evidence="2" key="1">
    <citation type="journal article" date="2020" name="Stud. Mycol.">
        <title>101 Dothideomycetes genomes: a test case for predicting lifestyles and emergence of pathogens.</title>
        <authorList>
            <person name="Haridas S."/>
            <person name="Albert R."/>
            <person name="Binder M."/>
            <person name="Bloem J."/>
            <person name="Labutti K."/>
            <person name="Salamov A."/>
            <person name="Andreopoulos B."/>
            <person name="Baker S."/>
            <person name="Barry K."/>
            <person name="Bills G."/>
            <person name="Bluhm B."/>
            <person name="Cannon C."/>
            <person name="Castanera R."/>
            <person name="Culley D."/>
            <person name="Daum C."/>
            <person name="Ezra D."/>
            <person name="Gonzalez J."/>
            <person name="Henrissat B."/>
            <person name="Kuo A."/>
            <person name="Liang C."/>
            <person name="Lipzen A."/>
            <person name="Lutzoni F."/>
            <person name="Magnuson J."/>
            <person name="Mondo S."/>
            <person name="Nolan M."/>
            <person name="Ohm R."/>
            <person name="Pangilinan J."/>
            <person name="Park H.-J."/>
            <person name="Ramirez L."/>
            <person name="Alfaro M."/>
            <person name="Sun H."/>
            <person name="Tritt A."/>
            <person name="Yoshinaga Y."/>
            <person name="Zwiers L.-H."/>
            <person name="Turgeon B."/>
            <person name="Goodwin S."/>
            <person name="Spatafora J."/>
            <person name="Crous P."/>
            <person name="Grigoriev I."/>
        </authorList>
    </citation>
    <scope>NUCLEOTIDE SEQUENCE</scope>
    <source>
        <strain evidence="2">ATCC 74209</strain>
    </source>
</reference>
<evidence type="ECO:0008006" key="4">
    <source>
        <dbReference type="Google" id="ProtNLM"/>
    </source>
</evidence>
<dbReference type="GO" id="GO:0005634">
    <property type="term" value="C:nucleus"/>
    <property type="evidence" value="ECO:0007669"/>
    <property type="project" value="TreeGrafter"/>
</dbReference>
<dbReference type="Proteomes" id="UP000799536">
    <property type="component" value="Unassembled WGS sequence"/>
</dbReference>
<feature type="compositionally biased region" description="Basic residues" evidence="1">
    <location>
        <begin position="194"/>
        <end position="203"/>
    </location>
</feature>
<proteinExistence type="predicted"/>
<dbReference type="InterPro" id="IPR037647">
    <property type="entry name" value="HIRIP3"/>
</dbReference>
<gene>
    <name evidence="2" type="ORF">GQ43DRAFT_60758</name>
</gene>
<feature type="compositionally biased region" description="Acidic residues" evidence="1">
    <location>
        <begin position="419"/>
        <end position="452"/>
    </location>
</feature>
<protein>
    <recommendedName>
        <fullName evidence="4">DEK C-terminal domain-containing protein</fullName>
    </recommendedName>
</protein>
<feature type="compositionally biased region" description="Basic residues" evidence="1">
    <location>
        <begin position="401"/>
        <end position="411"/>
    </location>
</feature>
<dbReference type="PANTHER" id="PTHR15410:SF2">
    <property type="entry name" value="HIRA-INTERACTING PROTEIN 3"/>
    <property type="match status" value="1"/>
</dbReference>
<feature type="compositionally biased region" description="Low complexity" evidence="1">
    <location>
        <begin position="95"/>
        <end position="114"/>
    </location>
</feature>
<dbReference type="AlphaFoldDB" id="A0A9P4JJV5"/>
<feature type="region of interest" description="Disordered" evidence="1">
    <location>
        <begin position="395"/>
        <end position="452"/>
    </location>
</feature>
<sequence>MPDSEAKIGTLSEATTTRALREAVTSLYNAGKLEELTVKRVRTEAEQKLNLQTGFFKSDEIWKQKSHDIIHATVEQCTAEPLDEPEPEKKEQAPRSKSAKAAPNKAALKKAVPATESPRGVKRRAPVEKKTQKRRKTAVSSDEESDLAEESRASEDTISKEEYERPKKRAPARRKKVVKEDSEEDAASDEDVKPKRKTAQQKKKVQESELEDEAEATPPKATRKVKPASKESPSDEESKHAALLKQPEPETKPEVTGDASESELSSLIDDELPARKRGQKKSPTEKVEKAAAAPKSKTKAPAKSKAAKDIDPNEAEMKRLQGWLVKCGIKKVWSKELAKFDTSKAKINHLKGMLKDAGMDGKPSIEKAARIKEQREFAADLEAIKEGEKQWGLADEEVAGRPRRRLVRAVKRTAPVIRDEEDDSGNEEDEEGNEEATPESEEDSKDSEEDSD</sequence>
<organism evidence="2 3">
    <name type="scientific">Delitschia confertaspora ATCC 74209</name>
    <dbReference type="NCBI Taxonomy" id="1513339"/>
    <lineage>
        <taxon>Eukaryota</taxon>
        <taxon>Fungi</taxon>
        <taxon>Dikarya</taxon>
        <taxon>Ascomycota</taxon>
        <taxon>Pezizomycotina</taxon>
        <taxon>Dothideomycetes</taxon>
        <taxon>Pleosporomycetidae</taxon>
        <taxon>Pleosporales</taxon>
        <taxon>Delitschiaceae</taxon>
        <taxon>Delitschia</taxon>
    </lineage>
</organism>